<reference evidence="7 8" key="1">
    <citation type="submission" date="2023-10" db="EMBL/GenBank/DDBJ databases">
        <title>Two novel species belonging to the OM43/NOR5 clade.</title>
        <authorList>
            <person name="Park M."/>
        </authorList>
    </citation>
    <scope>NUCLEOTIDE SEQUENCE [LARGE SCALE GENOMIC DNA]</scope>
    <source>
        <strain evidence="7 8">IMCC45268</strain>
    </source>
</reference>
<dbReference type="InterPro" id="IPR038484">
    <property type="entry name" value="MucB/RseB_C_sf"/>
</dbReference>
<dbReference type="RefSeq" id="WP_407326800.1">
    <property type="nucleotide sequence ID" value="NZ_CP136865.1"/>
</dbReference>
<dbReference type="Gene3D" id="3.30.200.100">
    <property type="entry name" value="MucB/RseB, C-terminal domain"/>
    <property type="match status" value="1"/>
</dbReference>
<evidence type="ECO:0000256" key="4">
    <source>
        <dbReference type="ARBA" id="ARBA00022764"/>
    </source>
</evidence>
<evidence type="ECO:0000256" key="2">
    <source>
        <dbReference type="ARBA" id="ARBA00008150"/>
    </source>
</evidence>
<evidence type="ECO:0000313" key="7">
    <source>
        <dbReference type="EMBL" id="WOJ96111.1"/>
    </source>
</evidence>
<dbReference type="EMBL" id="CP136865">
    <property type="protein sequence ID" value="WOJ96111.1"/>
    <property type="molecule type" value="Genomic_DNA"/>
</dbReference>
<evidence type="ECO:0000256" key="1">
    <source>
        <dbReference type="ARBA" id="ARBA00004418"/>
    </source>
</evidence>
<dbReference type="InterPro" id="IPR033434">
    <property type="entry name" value="MucB/RseB_N"/>
</dbReference>
<dbReference type="PANTHER" id="PTHR38782">
    <property type="match status" value="1"/>
</dbReference>
<comment type="subcellular location">
    <subcellularLocation>
        <location evidence="1">Periplasm</location>
    </subcellularLocation>
</comment>
<dbReference type="Gene3D" id="2.50.20.10">
    <property type="entry name" value="Lipoprotein localisation LolA/LolB/LppX"/>
    <property type="match status" value="1"/>
</dbReference>
<dbReference type="PIRSF" id="PIRSF005427">
    <property type="entry name" value="RseB"/>
    <property type="match status" value="1"/>
</dbReference>
<keyword evidence="8" id="KW-1185">Reference proteome</keyword>
<dbReference type="CDD" id="cd16327">
    <property type="entry name" value="RseB"/>
    <property type="match status" value="1"/>
</dbReference>
<sequence length="337" mass="36223">MSSKVIFKSQTAVANLPFPGSIGAIASVRDRLLGMFGAFALGVCATSAANAQQCDALEPSVAKLLQAMSSNAQQVNYSGVVTLQRGGDMQIMQLSHSVVNGQASEELSRLTGQDARVERSGHPTDCMHPGHQLLRAADVFGGSFCGLASVYRFRVQPGDRIAGRASLRLRVEPRDMYRFGHVIELDQDTALILKSSTFAADQSVLEQFQFASLTMKPGSAGESAVAHEASHPHPHETEHLRQGVAWELTWLPDGFMATDAALTTSERKSYTDGLASFSVFLEPLGAAIKPGEGVERQGSTVAYTRGVLLQRRPVLVTVLGEIPTNTARMLADSVRLR</sequence>
<comment type="similarity">
    <text evidence="2">Belongs to the RseB family.</text>
</comment>
<dbReference type="Pfam" id="PF17188">
    <property type="entry name" value="MucB_RseB_C"/>
    <property type="match status" value="1"/>
</dbReference>
<dbReference type="Proteomes" id="UP001626549">
    <property type="component" value="Chromosome"/>
</dbReference>
<evidence type="ECO:0000259" key="5">
    <source>
        <dbReference type="Pfam" id="PF03888"/>
    </source>
</evidence>
<organism evidence="7 8">
    <name type="scientific">Congregibacter brevis</name>
    <dbReference type="NCBI Taxonomy" id="3081201"/>
    <lineage>
        <taxon>Bacteria</taxon>
        <taxon>Pseudomonadati</taxon>
        <taxon>Pseudomonadota</taxon>
        <taxon>Gammaproteobacteria</taxon>
        <taxon>Cellvibrionales</taxon>
        <taxon>Halieaceae</taxon>
        <taxon>Congregibacter</taxon>
    </lineage>
</organism>
<feature type="domain" description="MucB/RseB C-terminal" evidence="6">
    <location>
        <begin position="244"/>
        <end position="335"/>
    </location>
</feature>
<dbReference type="InterPro" id="IPR033436">
    <property type="entry name" value="MucB/RseB_C"/>
</dbReference>
<protein>
    <submittedName>
        <fullName evidence="7">MucB/RseB C-terminal domain-containing protein</fullName>
    </submittedName>
</protein>
<name>A0ABZ0IAK3_9GAMM</name>
<keyword evidence="4" id="KW-0574">Periplasm</keyword>
<proteinExistence type="inferred from homology"/>
<evidence type="ECO:0000256" key="3">
    <source>
        <dbReference type="ARBA" id="ARBA00022729"/>
    </source>
</evidence>
<dbReference type="InterPro" id="IPR005588">
    <property type="entry name" value="MucB_RseB"/>
</dbReference>
<accession>A0ABZ0IAK3</accession>
<feature type="domain" description="MucB/RseB N-terminal" evidence="5">
    <location>
        <begin position="61"/>
        <end position="217"/>
    </location>
</feature>
<keyword evidence="3" id="KW-0732">Signal</keyword>
<dbReference type="PANTHER" id="PTHR38782:SF1">
    <property type="entry name" value="SIGMA-E FACTOR REGULATORY PROTEIN RSEB"/>
    <property type="match status" value="1"/>
</dbReference>
<dbReference type="Pfam" id="PF03888">
    <property type="entry name" value="MucB_RseB"/>
    <property type="match status" value="1"/>
</dbReference>
<evidence type="ECO:0000259" key="6">
    <source>
        <dbReference type="Pfam" id="PF17188"/>
    </source>
</evidence>
<evidence type="ECO:0000313" key="8">
    <source>
        <dbReference type="Proteomes" id="UP001626549"/>
    </source>
</evidence>
<gene>
    <name evidence="7" type="ORF">R0137_12775</name>
</gene>